<protein>
    <recommendedName>
        <fullName evidence="3">Phenylalanine ammonia-lyase</fullName>
    </recommendedName>
</protein>
<dbReference type="PANTHER" id="PTHR10362">
    <property type="entry name" value="HISTIDINE AMMONIA-LYASE"/>
    <property type="match status" value="1"/>
</dbReference>
<organism evidence="1 2">
    <name type="scientific">Candidatus Wolfebacteria bacterium RIFCSPLOWO2_01_FULL_47_17b</name>
    <dbReference type="NCBI Taxonomy" id="1802558"/>
    <lineage>
        <taxon>Bacteria</taxon>
        <taxon>Candidatus Wolfeibacteriota</taxon>
    </lineage>
</organism>
<reference evidence="1 2" key="1">
    <citation type="journal article" date="2016" name="Nat. Commun.">
        <title>Thousands of microbial genomes shed light on interconnected biogeochemical processes in an aquifer system.</title>
        <authorList>
            <person name="Anantharaman K."/>
            <person name="Brown C.T."/>
            <person name="Hug L.A."/>
            <person name="Sharon I."/>
            <person name="Castelle C.J."/>
            <person name="Probst A.J."/>
            <person name="Thomas B.C."/>
            <person name="Singh A."/>
            <person name="Wilkins M.J."/>
            <person name="Karaoz U."/>
            <person name="Brodie E.L."/>
            <person name="Williams K.H."/>
            <person name="Hubbard S.S."/>
            <person name="Banfield J.F."/>
        </authorList>
    </citation>
    <scope>NUCLEOTIDE SEQUENCE [LARGE SCALE GENOMIC DNA]</scope>
</reference>
<dbReference type="InterPro" id="IPR001106">
    <property type="entry name" value="Aromatic_Lyase"/>
</dbReference>
<dbReference type="GO" id="GO:0016841">
    <property type="term" value="F:ammonia-lyase activity"/>
    <property type="evidence" value="ECO:0007669"/>
    <property type="project" value="InterPro"/>
</dbReference>
<dbReference type="InterPro" id="IPR022313">
    <property type="entry name" value="Phe/His_NH3-lyase_AS"/>
</dbReference>
<dbReference type="InterPro" id="IPR024083">
    <property type="entry name" value="Fumarase/histidase_N"/>
</dbReference>
<evidence type="ECO:0000313" key="1">
    <source>
        <dbReference type="EMBL" id="OGM93616.1"/>
    </source>
</evidence>
<gene>
    <name evidence="1" type="ORF">A2935_03275</name>
</gene>
<dbReference type="AlphaFoldDB" id="A0A1F8DYP3"/>
<sequence>MNTRKKNLRITVGYSKKLTLEQCMSITIGNPRISVSRESYKKTNLSEGIIRLAVDKNIPVYGVTTQFGGDANKFDPLVFNAHLPKNFSYDNSLRGRQVNLVRSHMSGVGEEIDYRIGRIAILLRLHSLAQGYSGVRPVLLDHLRGLLDKKIIPVMRRYGSVGASGDLIPLAAIAGTLIGEKSQMVYFGSDRKKMSAPHALQEAKIKPIYLNPKEGLALMNGTSLMTAVAATGVYDLKNLFYWMLVSIAISLESLRVIGDSYEPFVHEVKGHAGEILISDFLKKFWGRSNLLLTATDIPLDGSRPIQDFYSVRSVSQGFGPFYENMSTSMVWIEQEINSVNDNPIINPKTGKIYGTANFMGYYITSACDILKMDIAQASTWIHAIFANLIHPRKNNGLPSNLMERPDLYSGFKPLQILMASLAVENRKLAVSHQAFMLPTEGDNQDVNSLGTHAAIDLLKAVDNLRYLVVLLLLAGVQAIELRGVSNAGGNTQIIFKKIRSISKYIDRDRSMSGDIETLASFIHDHSLNEFIKTRSLW</sequence>
<dbReference type="InterPro" id="IPR008948">
    <property type="entry name" value="L-Aspartase-like"/>
</dbReference>
<dbReference type="SUPFAM" id="SSF48557">
    <property type="entry name" value="L-aspartase-like"/>
    <property type="match status" value="1"/>
</dbReference>
<name>A0A1F8DYP3_9BACT</name>
<dbReference type="Gene3D" id="1.20.200.10">
    <property type="entry name" value="Fumarase/aspartase (Central domain)"/>
    <property type="match status" value="1"/>
</dbReference>
<dbReference type="PROSITE" id="PS00488">
    <property type="entry name" value="PAL_HISTIDASE"/>
    <property type="match status" value="1"/>
</dbReference>
<evidence type="ECO:0000313" key="2">
    <source>
        <dbReference type="Proteomes" id="UP000177011"/>
    </source>
</evidence>
<dbReference type="Proteomes" id="UP000177011">
    <property type="component" value="Unassembled WGS sequence"/>
</dbReference>
<dbReference type="EMBL" id="MGIS01000009">
    <property type="protein sequence ID" value="OGM93616.1"/>
    <property type="molecule type" value="Genomic_DNA"/>
</dbReference>
<dbReference type="Pfam" id="PF00221">
    <property type="entry name" value="Lyase_aromatic"/>
    <property type="match status" value="1"/>
</dbReference>
<comment type="caution">
    <text evidence="1">The sequence shown here is derived from an EMBL/GenBank/DDBJ whole genome shotgun (WGS) entry which is preliminary data.</text>
</comment>
<dbReference type="Gene3D" id="1.10.275.10">
    <property type="entry name" value="Fumarase/aspartase (N-terminal domain)"/>
    <property type="match status" value="1"/>
</dbReference>
<accession>A0A1F8DYP3</accession>
<evidence type="ECO:0008006" key="3">
    <source>
        <dbReference type="Google" id="ProtNLM"/>
    </source>
</evidence>
<proteinExistence type="predicted"/>
<dbReference type="CDD" id="cd00332">
    <property type="entry name" value="PAL-HAL"/>
    <property type="match status" value="1"/>
</dbReference>